<feature type="compositionally biased region" description="Polar residues" evidence="1">
    <location>
        <begin position="1"/>
        <end position="13"/>
    </location>
</feature>
<keyword evidence="3" id="KW-1185">Reference proteome</keyword>
<reference evidence="2 3" key="1">
    <citation type="journal article" date="2012" name="Proc. Natl. Acad. Sci. U.S.A.">
        <title>Comparative genomics of Ceriporiopsis subvermispora and Phanerochaete chrysosporium provide insight into selective ligninolysis.</title>
        <authorList>
            <person name="Fernandez-Fueyo E."/>
            <person name="Ruiz-Duenas F.J."/>
            <person name="Ferreira P."/>
            <person name="Floudas D."/>
            <person name="Hibbett D.S."/>
            <person name="Canessa P."/>
            <person name="Larrondo L.F."/>
            <person name="James T.Y."/>
            <person name="Seelenfreund D."/>
            <person name="Lobos S."/>
            <person name="Polanco R."/>
            <person name="Tello M."/>
            <person name="Honda Y."/>
            <person name="Watanabe T."/>
            <person name="Watanabe T."/>
            <person name="Ryu J.S."/>
            <person name="Kubicek C.P."/>
            <person name="Schmoll M."/>
            <person name="Gaskell J."/>
            <person name="Hammel K.E."/>
            <person name="St John F.J."/>
            <person name="Vanden Wymelenberg A."/>
            <person name="Sabat G."/>
            <person name="Splinter BonDurant S."/>
            <person name="Syed K."/>
            <person name="Yadav J.S."/>
            <person name="Doddapaneni H."/>
            <person name="Subramanian V."/>
            <person name="Lavin J.L."/>
            <person name="Oguiza J.A."/>
            <person name="Perez G."/>
            <person name="Pisabarro A.G."/>
            <person name="Ramirez L."/>
            <person name="Santoyo F."/>
            <person name="Master E."/>
            <person name="Coutinho P.M."/>
            <person name="Henrissat B."/>
            <person name="Lombard V."/>
            <person name="Magnuson J.K."/>
            <person name="Kuees U."/>
            <person name="Hori C."/>
            <person name="Igarashi K."/>
            <person name="Samejima M."/>
            <person name="Held B.W."/>
            <person name="Barry K.W."/>
            <person name="LaButti K.M."/>
            <person name="Lapidus A."/>
            <person name="Lindquist E.A."/>
            <person name="Lucas S.M."/>
            <person name="Riley R."/>
            <person name="Salamov A.A."/>
            <person name="Hoffmeister D."/>
            <person name="Schwenk D."/>
            <person name="Hadar Y."/>
            <person name="Yarden O."/>
            <person name="de Vries R.P."/>
            <person name="Wiebenga A."/>
            <person name="Stenlid J."/>
            <person name="Eastwood D."/>
            <person name="Grigoriev I.V."/>
            <person name="Berka R.M."/>
            <person name="Blanchette R.A."/>
            <person name="Kersten P."/>
            <person name="Martinez A.T."/>
            <person name="Vicuna R."/>
            <person name="Cullen D."/>
        </authorList>
    </citation>
    <scope>NUCLEOTIDE SEQUENCE [LARGE SCALE GENOMIC DNA]</scope>
    <source>
        <strain evidence="2 3">B</strain>
    </source>
</reference>
<evidence type="ECO:0000256" key="1">
    <source>
        <dbReference type="SAM" id="MobiDB-lite"/>
    </source>
</evidence>
<feature type="compositionally biased region" description="Acidic residues" evidence="1">
    <location>
        <begin position="26"/>
        <end position="37"/>
    </location>
</feature>
<dbReference type="Proteomes" id="UP000016930">
    <property type="component" value="Unassembled WGS sequence"/>
</dbReference>
<feature type="region of interest" description="Disordered" evidence="1">
    <location>
        <begin position="1"/>
        <end position="49"/>
    </location>
</feature>
<accession>M2RCB9</accession>
<dbReference type="EMBL" id="KB445799">
    <property type="protein sequence ID" value="EMD36042.1"/>
    <property type="molecule type" value="Genomic_DNA"/>
</dbReference>
<gene>
    <name evidence="2" type="ORF">CERSUDRAFT_96266</name>
</gene>
<protein>
    <submittedName>
        <fullName evidence="2">Uncharacterized protein</fullName>
    </submittedName>
</protein>
<organism evidence="2 3">
    <name type="scientific">Ceriporiopsis subvermispora (strain B)</name>
    <name type="common">White-rot fungus</name>
    <name type="synonym">Gelatoporia subvermispora</name>
    <dbReference type="NCBI Taxonomy" id="914234"/>
    <lineage>
        <taxon>Eukaryota</taxon>
        <taxon>Fungi</taxon>
        <taxon>Dikarya</taxon>
        <taxon>Basidiomycota</taxon>
        <taxon>Agaricomycotina</taxon>
        <taxon>Agaricomycetes</taxon>
        <taxon>Polyporales</taxon>
        <taxon>Gelatoporiaceae</taxon>
        <taxon>Gelatoporia</taxon>
    </lineage>
</organism>
<evidence type="ECO:0000313" key="2">
    <source>
        <dbReference type="EMBL" id="EMD36042.1"/>
    </source>
</evidence>
<name>M2RCB9_CERS8</name>
<dbReference type="HOGENOM" id="CLU_124526_0_0_1"/>
<dbReference type="AlphaFoldDB" id="M2RCB9"/>
<proteinExistence type="predicted"/>
<sequence length="150" mass="16784">MSHAQTFRYSTVQVPKLPEPPRESDELADFDGTEEPPSDARDGSRFGSQSGRFLASPIHAIEEHIVYGQRVAKIYTSLMETWPSPEDVINDVDIAATILSLIVLTAPRKLPLGRVWLNAANIRRLAEQRMERGNLVFPVKGKIRAFAFPV</sequence>
<evidence type="ECO:0000313" key="3">
    <source>
        <dbReference type="Proteomes" id="UP000016930"/>
    </source>
</evidence>